<dbReference type="Pfam" id="PF16487">
    <property type="entry name" value="ArgoMid"/>
    <property type="match status" value="1"/>
</dbReference>
<dbReference type="InterPro" id="IPR032473">
    <property type="entry name" value="Argonaute_Mid_dom"/>
</dbReference>
<dbReference type="InterPro" id="IPR036397">
    <property type="entry name" value="RNaseH_sf"/>
</dbReference>
<evidence type="ECO:0000256" key="1">
    <source>
        <dbReference type="RuleBase" id="RU361178"/>
    </source>
</evidence>
<feature type="domain" description="Piwi" evidence="4">
    <location>
        <begin position="608"/>
        <end position="914"/>
    </location>
</feature>
<dbReference type="Proteomes" id="UP000038045">
    <property type="component" value="Unplaced"/>
</dbReference>
<dbReference type="SMART" id="SM00949">
    <property type="entry name" value="PAZ"/>
    <property type="match status" value="1"/>
</dbReference>
<evidence type="ECO:0000313" key="5">
    <source>
        <dbReference type="Proteomes" id="UP000038045"/>
    </source>
</evidence>
<dbReference type="InterPro" id="IPR012337">
    <property type="entry name" value="RNaseH-like_sf"/>
</dbReference>
<accession>A0A0N4ZIH1</accession>
<evidence type="ECO:0000259" key="4">
    <source>
        <dbReference type="PROSITE" id="PS50822"/>
    </source>
</evidence>
<dbReference type="Gene3D" id="2.170.260.10">
    <property type="entry name" value="paz domain"/>
    <property type="match status" value="1"/>
</dbReference>
<feature type="compositionally biased region" description="Basic and acidic residues" evidence="2">
    <location>
        <begin position="23"/>
        <end position="34"/>
    </location>
</feature>
<dbReference type="CDD" id="cd02846">
    <property type="entry name" value="PAZ_argonaute_like"/>
    <property type="match status" value="1"/>
</dbReference>
<dbReference type="Pfam" id="PF02171">
    <property type="entry name" value="Piwi"/>
    <property type="match status" value="1"/>
</dbReference>
<evidence type="ECO:0000256" key="2">
    <source>
        <dbReference type="SAM" id="MobiDB-lite"/>
    </source>
</evidence>
<dbReference type="PROSITE" id="PS50822">
    <property type="entry name" value="PIWI"/>
    <property type="match status" value="1"/>
</dbReference>
<dbReference type="InterPro" id="IPR036085">
    <property type="entry name" value="PAZ_dom_sf"/>
</dbReference>
<evidence type="ECO:0000259" key="3">
    <source>
        <dbReference type="PROSITE" id="PS50821"/>
    </source>
</evidence>
<dbReference type="GO" id="GO:0003723">
    <property type="term" value="F:RNA binding"/>
    <property type="evidence" value="ECO:0007669"/>
    <property type="project" value="InterPro"/>
</dbReference>
<protein>
    <submittedName>
        <fullName evidence="6">Piwi domain-containing protein</fullName>
    </submittedName>
</protein>
<dbReference type="Gene3D" id="3.30.420.10">
    <property type="entry name" value="Ribonuclease H-like superfamily/Ribonuclease H"/>
    <property type="match status" value="1"/>
</dbReference>
<proteinExistence type="inferred from homology"/>
<dbReference type="InterPro" id="IPR003100">
    <property type="entry name" value="PAZ_dom"/>
</dbReference>
<dbReference type="SUPFAM" id="SSF53098">
    <property type="entry name" value="Ribonuclease H-like"/>
    <property type="match status" value="1"/>
</dbReference>
<dbReference type="SUPFAM" id="SSF101690">
    <property type="entry name" value="PAZ domain"/>
    <property type="match status" value="1"/>
</dbReference>
<sequence>MTPRPTPTPHPQTPIPQLPEGGENLKRSTSERKDISELFRSLNIREEDPVYASKKEPGETGVPTPINTNCFVINGIQDHSVVHQFDFSVFFEVPKKDGKLRRYEFNRPKEDGFKDDDFYTQTKQVIMAKLYPLVAFVLENEIGIPKDSCISDLNRLFYTVDKRLTLECEKSNDKTWTYDVTPHLLSYIRQMANGKLKDVAKVSFKFLYTATFDYTGSSAPNSEDNKRGMQFLNLLVDMKIRIKHEEWAAYENGRNYMIDPKQFGFTDNDSLPLPDGKYIAIGSRGSVKPYSNNGGGDRGYLYTIDPIKTAFHSIQPLSDKYIELMTRFVGQRREIMDFSGMGAKKVLENTKGLICLAIHLGLREIKIHTIDHKSAKERTITVDKRTITIEQYYKEKYNITLKHPDFPLAVHKVKKRDAEGVVRPDYNYYPLELLQVADYQRVKKNAQTPEQIKAMIKACSITPSKRIEQISKMYFALHIEDSEFLKFLQYDMGAKPVETFGRILDAPKIIYSRGSTVNVRNDNKSWELGRQEQFLSPGTIKNWGCYYFEPVGRNCVQIQDMKTFVQMFTTQARLRGVKIDTCYELVQIAIDESALKKLFIYLKNEKADFALFLTPDNVTGMHKYIKAFEREYEVTTQDLRHSTVNNVVNKKQIKTLDNIIMKSNVKVGGLNYSLMKPGNRQVIKEGTLVIGIGFNHTKIGDSDSLSTVGFAANTKKVPTDFVGDVTFTDYRSDRRVSFYDQIFDAVVSNYMETKNEAPTAIIIYRVSGSEGRYDEYLSFDLPYIKHIVKNKCPNAGITFIIVEKDHNLRFFKNNIDHNAKAPLQNVVPGTVVDNGVMNPRVCEFYLNTHSGLQGTCKTPRYSILYDSNNLTMDDIQNLTNDLSYGYQIVNLPTSLPAPVYIANQYAERGRLLLSTPIEDSSSERNLETLKKDLGYFNSVFNNVRLNA</sequence>
<feature type="domain" description="PAZ" evidence="3">
    <location>
        <begin position="320"/>
        <end position="438"/>
    </location>
</feature>
<organism evidence="5 6">
    <name type="scientific">Parastrongyloides trichosuri</name>
    <name type="common">Possum-specific nematode worm</name>
    <dbReference type="NCBI Taxonomy" id="131310"/>
    <lineage>
        <taxon>Eukaryota</taxon>
        <taxon>Metazoa</taxon>
        <taxon>Ecdysozoa</taxon>
        <taxon>Nematoda</taxon>
        <taxon>Chromadorea</taxon>
        <taxon>Rhabditida</taxon>
        <taxon>Tylenchina</taxon>
        <taxon>Panagrolaimomorpha</taxon>
        <taxon>Strongyloidoidea</taxon>
        <taxon>Strongyloididae</taxon>
        <taxon>Parastrongyloides</taxon>
    </lineage>
</organism>
<dbReference type="SMART" id="SM00950">
    <property type="entry name" value="Piwi"/>
    <property type="match status" value="1"/>
</dbReference>
<keyword evidence="5" id="KW-1185">Reference proteome</keyword>
<dbReference type="PANTHER" id="PTHR22891">
    <property type="entry name" value="EUKARYOTIC TRANSLATION INITIATION FACTOR 2C"/>
    <property type="match status" value="1"/>
</dbReference>
<dbReference type="PROSITE" id="PS50821">
    <property type="entry name" value="PAZ"/>
    <property type="match status" value="1"/>
</dbReference>
<dbReference type="Gene3D" id="3.40.50.2300">
    <property type="match status" value="1"/>
</dbReference>
<feature type="compositionally biased region" description="Pro residues" evidence="2">
    <location>
        <begin position="1"/>
        <end position="17"/>
    </location>
</feature>
<comment type="similarity">
    <text evidence="1">Belongs to the argonaute family.</text>
</comment>
<dbReference type="Pfam" id="PF02170">
    <property type="entry name" value="PAZ"/>
    <property type="match status" value="1"/>
</dbReference>
<dbReference type="WBParaSite" id="PTRK_0000772500.1">
    <property type="protein sequence ID" value="PTRK_0000772500.1"/>
    <property type="gene ID" value="PTRK_0000772500"/>
</dbReference>
<reference evidence="6" key="1">
    <citation type="submission" date="2017-02" db="UniProtKB">
        <authorList>
            <consortium name="WormBaseParasite"/>
        </authorList>
    </citation>
    <scope>IDENTIFICATION</scope>
</reference>
<evidence type="ECO:0000313" key="6">
    <source>
        <dbReference type="WBParaSite" id="PTRK_0000772500.1"/>
    </source>
</evidence>
<feature type="region of interest" description="Disordered" evidence="2">
    <location>
        <begin position="1"/>
        <end position="34"/>
    </location>
</feature>
<name>A0A0N4ZIH1_PARTI</name>
<dbReference type="AlphaFoldDB" id="A0A0N4ZIH1"/>
<dbReference type="STRING" id="131310.A0A0N4ZIH1"/>
<dbReference type="InterPro" id="IPR003165">
    <property type="entry name" value="Piwi"/>
</dbReference>